<evidence type="ECO:0000259" key="1">
    <source>
        <dbReference type="Pfam" id="PF14690"/>
    </source>
</evidence>
<proteinExistence type="predicted"/>
<dbReference type="InterPro" id="IPR029261">
    <property type="entry name" value="Transposase_Znf"/>
</dbReference>
<dbReference type="OrthoDB" id="3238779at2"/>
<dbReference type="AlphaFoldDB" id="A0A4Q9HGZ7"/>
<name>A0A4Q9HGZ7_9SPHI</name>
<gene>
    <name evidence="2" type="ORF">EYS08_03540</name>
</gene>
<accession>A0A4Q9HGZ7</accession>
<sequence length="48" mass="5622">MLSKNKKSLCPNCEESSSKVHSYYTRKFADLPAFGKYSKIVLRARKFY</sequence>
<feature type="domain" description="Transposase IS204/IS1001/IS1096/IS1165 zinc-finger" evidence="1">
    <location>
        <begin position="9"/>
        <end position="48"/>
    </location>
</feature>
<dbReference type="Pfam" id="PF14690">
    <property type="entry name" value="Zn_ribbon_ISL3"/>
    <property type="match status" value="1"/>
</dbReference>
<organism evidence="2 3">
    <name type="scientific">Pedobacter kyonggii</name>
    <dbReference type="NCBI Taxonomy" id="1926871"/>
    <lineage>
        <taxon>Bacteria</taxon>
        <taxon>Pseudomonadati</taxon>
        <taxon>Bacteroidota</taxon>
        <taxon>Sphingobacteriia</taxon>
        <taxon>Sphingobacteriales</taxon>
        <taxon>Sphingobacteriaceae</taxon>
        <taxon>Pedobacter</taxon>
    </lineage>
</organism>
<evidence type="ECO:0000313" key="3">
    <source>
        <dbReference type="Proteomes" id="UP000291819"/>
    </source>
</evidence>
<reference evidence="2 3" key="1">
    <citation type="submission" date="2019-02" db="EMBL/GenBank/DDBJ databases">
        <title>Pedobacter kyonggii whole genome sequence analysis.</title>
        <authorList>
            <person name="Dahal R.H."/>
        </authorList>
    </citation>
    <scope>NUCLEOTIDE SEQUENCE [LARGE SCALE GENOMIC DNA]</scope>
    <source>
        <strain evidence="2 3">K-4-11-1</strain>
    </source>
</reference>
<keyword evidence="3" id="KW-1185">Reference proteome</keyword>
<dbReference type="RefSeq" id="WP_131028618.1">
    <property type="nucleotide sequence ID" value="NZ_SIXF01000002.1"/>
</dbReference>
<dbReference type="Proteomes" id="UP000291819">
    <property type="component" value="Unassembled WGS sequence"/>
</dbReference>
<protein>
    <submittedName>
        <fullName evidence="2">Transposase family protein</fullName>
    </submittedName>
</protein>
<evidence type="ECO:0000313" key="2">
    <source>
        <dbReference type="EMBL" id="TBO44543.1"/>
    </source>
</evidence>
<comment type="caution">
    <text evidence="2">The sequence shown here is derived from an EMBL/GenBank/DDBJ whole genome shotgun (WGS) entry which is preliminary data.</text>
</comment>
<dbReference type="EMBL" id="SIXF01000002">
    <property type="protein sequence ID" value="TBO44543.1"/>
    <property type="molecule type" value="Genomic_DNA"/>
</dbReference>